<evidence type="ECO:0000313" key="2">
    <source>
        <dbReference type="Proteomes" id="UP000693946"/>
    </source>
</evidence>
<gene>
    <name evidence="1" type="ORF">JOB18_030378</name>
</gene>
<dbReference type="Proteomes" id="UP000693946">
    <property type="component" value="Linkage Group LG19"/>
</dbReference>
<proteinExistence type="predicted"/>
<evidence type="ECO:0000313" key="1">
    <source>
        <dbReference type="EMBL" id="KAG7505389.1"/>
    </source>
</evidence>
<accession>A0AAV6RKN6</accession>
<dbReference type="Pfam" id="PF04832">
    <property type="entry name" value="SOUL"/>
    <property type="match status" value="1"/>
</dbReference>
<protein>
    <recommendedName>
        <fullName evidence="3">Heme-binding protein 2</fullName>
    </recommendedName>
</protein>
<reference evidence="1 2" key="1">
    <citation type="journal article" date="2021" name="Sci. Rep.">
        <title>Chromosome anchoring in Senegalese sole (Solea senegalensis) reveals sex-associated markers and genome rearrangements in flatfish.</title>
        <authorList>
            <person name="Guerrero-Cozar I."/>
            <person name="Gomez-Garrido J."/>
            <person name="Berbel C."/>
            <person name="Martinez-Blanch J.F."/>
            <person name="Alioto T."/>
            <person name="Claros M.G."/>
            <person name="Gagnaire P.A."/>
            <person name="Manchado M."/>
        </authorList>
    </citation>
    <scope>NUCLEOTIDE SEQUENCE [LARGE SCALE GENOMIC DNA]</scope>
    <source>
        <strain evidence="1">Sse05_10M</strain>
    </source>
</reference>
<dbReference type="PANTHER" id="PTHR11220">
    <property type="entry name" value="HEME-BINDING PROTEIN-RELATED"/>
    <property type="match status" value="1"/>
</dbReference>
<dbReference type="PANTHER" id="PTHR11220:SF1">
    <property type="entry name" value="HEME-BINDING PROTEIN 2"/>
    <property type="match status" value="1"/>
</dbReference>
<dbReference type="InterPro" id="IPR006917">
    <property type="entry name" value="SOUL_heme-bd"/>
</dbReference>
<name>A0AAV6RKN6_SOLSE</name>
<comment type="caution">
    <text evidence="1">The sequence shown here is derived from an EMBL/GenBank/DDBJ whole genome shotgun (WGS) entry which is preliminary data.</text>
</comment>
<dbReference type="FunFam" id="3.20.80.10:FF:000002">
    <property type="entry name" value="Heme-binding protein 2"/>
    <property type="match status" value="1"/>
</dbReference>
<dbReference type="AlphaFoldDB" id="A0AAV6RKN6"/>
<sequence length="256" mass="29459">MCLCFSSGSGLISFYNQKLYKYLLWAVFKHTEETQYSVKMFCVSGLVVFMLVLTAEARVGSSSELEFCTDTEECLLYKQQICKKGEYEVRHYESAKWASTNRTTTFEIAAFFCFHDLFKYIRGENDGGHDIEMTSPVVMTIPEVPQTNLGIAMYEMSFLLPSEYQMNPPKPSKDSRVYITETPNRKVYVKNYNESFWKETDKGQADSLSNKLDSIGANFKRQAHHAAVYNHPFKMGKKHNEVWFVAEGEPVCFGED</sequence>
<dbReference type="GO" id="GO:0020037">
    <property type="term" value="F:heme binding"/>
    <property type="evidence" value="ECO:0007669"/>
    <property type="project" value="TreeGrafter"/>
</dbReference>
<organism evidence="1 2">
    <name type="scientific">Solea senegalensis</name>
    <name type="common">Senegalese sole</name>
    <dbReference type="NCBI Taxonomy" id="28829"/>
    <lineage>
        <taxon>Eukaryota</taxon>
        <taxon>Metazoa</taxon>
        <taxon>Chordata</taxon>
        <taxon>Craniata</taxon>
        <taxon>Vertebrata</taxon>
        <taxon>Euteleostomi</taxon>
        <taxon>Actinopterygii</taxon>
        <taxon>Neopterygii</taxon>
        <taxon>Teleostei</taxon>
        <taxon>Neoteleostei</taxon>
        <taxon>Acanthomorphata</taxon>
        <taxon>Carangaria</taxon>
        <taxon>Pleuronectiformes</taxon>
        <taxon>Pleuronectoidei</taxon>
        <taxon>Soleidae</taxon>
        <taxon>Solea</taxon>
    </lineage>
</organism>
<evidence type="ECO:0008006" key="3">
    <source>
        <dbReference type="Google" id="ProtNLM"/>
    </source>
</evidence>
<dbReference type="EMBL" id="JAGKHQ010000011">
    <property type="protein sequence ID" value="KAG7505389.1"/>
    <property type="molecule type" value="Genomic_DNA"/>
</dbReference>
<keyword evidence="2" id="KW-1185">Reference proteome</keyword>